<keyword evidence="3" id="KW-0378">Hydrolase</keyword>
<evidence type="ECO:0000256" key="1">
    <source>
        <dbReference type="SAM" id="Phobius"/>
    </source>
</evidence>
<keyword evidence="1" id="KW-0472">Membrane</keyword>
<feature type="transmembrane region" description="Helical" evidence="1">
    <location>
        <begin position="102"/>
        <end position="123"/>
    </location>
</feature>
<feature type="domain" description="CAAX prenyl protease 2/Lysostaphin resistance protein A-like" evidence="2">
    <location>
        <begin position="107"/>
        <end position="195"/>
    </location>
</feature>
<evidence type="ECO:0000313" key="3">
    <source>
        <dbReference type="EMBL" id="MBB5996709.1"/>
    </source>
</evidence>
<proteinExistence type="predicted"/>
<feature type="transmembrane region" description="Helical" evidence="1">
    <location>
        <begin position="32"/>
        <end position="50"/>
    </location>
</feature>
<feature type="transmembrane region" description="Helical" evidence="1">
    <location>
        <begin position="235"/>
        <end position="254"/>
    </location>
</feature>
<dbReference type="Pfam" id="PF02517">
    <property type="entry name" value="Rce1-like"/>
    <property type="match status" value="1"/>
</dbReference>
<dbReference type="GO" id="GO:0004175">
    <property type="term" value="F:endopeptidase activity"/>
    <property type="evidence" value="ECO:0007669"/>
    <property type="project" value="UniProtKB-ARBA"/>
</dbReference>
<feature type="transmembrane region" description="Helical" evidence="1">
    <location>
        <begin position="191"/>
        <end position="215"/>
    </location>
</feature>
<evidence type="ECO:0000313" key="4">
    <source>
        <dbReference type="Proteomes" id="UP000578077"/>
    </source>
</evidence>
<keyword evidence="1" id="KW-1133">Transmembrane helix</keyword>
<dbReference type="InterPro" id="IPR003675">
    <property type="entry name" value="Rce1/LyrA-like_dom"/>
</dbReference>
<name>A0A841E5X6_9ACTN</name>
<dbReference type="PANTHER" id="PTHR39430:SF1">
    <property type="entry name" value="PROTEASE"/>
    <property type="match status" value="1"/>
</dbReference>
<comment type="caution">
    <text evidence="3">The sequence shown here is derived from an EMBL/GenBank/DDBJ whole genome shotgun (WGS) entry which is preliminary data.</text>
</comment>
<dbReference type="GO" id="GO:0080120">
    <property type="term" value="P:CAAX-box protein maturation"/>
    <property type="evidence" value="ECO:0007669"/>
    <property type="project" value="UniProtKB-ARBA"/>
</dbReference>
<accession>A0A841E5X6</accession>
<feature type="transmembrane region" description="Helical" evidence="1">
    <location>
        <begin position="159"/>
        <end position="179"/>
    </location>
</feature>
<dbReference type="PANTHER" id="PTHR39430">
    <property type="entry name" value="MEMBRANE-ASSOCIATED PROTEASE-RELATED"/>
    <property type="match status" value="1"/>
</dbReference>
<protein>
    <submittedName>
        <fullName evidence="3">Membrane protease YdiL (CAAX protease family)</fullName>
    </submittedName>
</protein>
<dbReference type="AlphaFoldDB" id="A0A841E5X6"/>
<keyword evidence="4" id="KW-1185">Reference proteome</keyword>
<dbReference type="GO" id="GO:0006508">
    <property type="term" value="P:proteolysis"/>
    <property type="evidence" value="ECO:0007669"/>
    <property type="project" value="UniProtKB-KW"/>
</dbReference>
<gene>
    <name evidence="3" type="ORF">HNR25_000460</name>
</gene>
<keyword evidence="3" id="KW-0645">Protease</keyword>
<keyword evidence="1" id="KW-0812">Transmembrane</keyword>
<reference evidence="3 4" key="1">
    <citation type="submission" date="2020-08" db="EMBL/GenBank/DDBJ databases">
        <title>Sequencing the genomes of 1000 actinobacteria strains.</title>
        <authorList>
            <person name="Klenk H.-P."/>
        </authorList>
    </citation>
    <scope>NUCLEOTIDE SEQUENCE [LARGE SCALE GENOMIC DNA]</scope>
    <source>
        <strain evidence="3 4">DSM 44593</strain>
    </source>
</reference>
<dbReference type="Proteomes" id="UP000578077">
    <property type="component" value="Unassembled WGS sequence"/>
</dbReference>
<feature type="transmembrane region" description="Helical" evidence="1">
    <location>
        <begin position="71"/>
        <end position="96"/>
    </location>
</feature>
<sequence>MRSVWQLLAVVGIGIIGGNVVASVEGAPWLTFAFGAVTAALSVLVYAWVVRRTERRTVAEVAPGGVVPQTALGTVIGFGLFAMVVLNLFFLGFYTVEGVGSVVGAAGLVGFMAAAAATEEVLFRGVLYRIVEEKAGSWISLGLTSLLFGLWHLPNANATGIGLVAAGVAGAMIAAAYAATRNLWLPIGIHFGWNFAAAGVFSTEVSGNGATSGLLDAELSGPALITGGGFGPEGSPYSLAFCLLTMLVFLWIAHRRGRLVPFRRTERPATGATLPR</sequence>
<dbReference type="EMBL" id="JACHLY010000001">
    <property type="protein sequence ID" value="MBB5996709.1"/>
    <property type="molecule type" value="Genomic_DNA"/>
</dbReference>
<feature type="transmembrane region" description="Helical" evidence="1">
    <location>
        <begin position="135"/>
        <end position="153"/>
    </location>
</feature>
<organism evidence="3 4">
    <name type="scientific">Streptomonospora salina</name>
    <dbReference type="NCBI Taxonomy" id="104205"/>
    <lineage>
        <taxon>Bacteria</taxon>
        <taxon>Bacillati</taxon>
        <taxon>Actinomycetota</taxon>
        <taxon>Actinomycetes</taxon>
        <taxon>Streptosporangiales</taxon>
        <taxon>Nocardiopsidaceae</taxon>
        <taxon>Streptomonospora</taxon>
    </lineage>
</organism>
<evidence type="ECO:0000259" key="2">
    <source>
        <dbReference type="Pfam" id="PF02517"/>
    </source>
</evidence>
<dbReference type="RefSeq" id="WP_184633037.1">
    <property type="nucleotide sequence ID" value="NZ_BAABKT010000025.1"/>
</dbReference>